<dbReference type="InterPro" id="IPR008663">
    <property type="entry name" value="LECT2"/>
</dbReference>
<sequence>SLSVTLLLNEGLFAVCLFVAAKFNRLCSTNPKNSARSCDRFGCGHYGAKRVNGKHRGLDITCSDWAKVYAPFDLILRGRSRPYGNKNIINDGVTIRGQDLCVRLFYIRPVRFSGWVRKGQRLGIMLPMQKIYPGITSHIHLQMCDWSDPTKYV</sequence>
<evidence type="ECO:0000256" key="1">
    <source>
        <dbReference type="ARBA" id="ARBA00022723"/>
    </source>
</evidence>
<comment type="similarity">
    <text evidence="5">Belongs to the LECT2/MIM-1 family.</text>
</comment>
<accession>A0A8B9JXE6</accession>
<evidence type="ECO:0000256" key="6">
    <source>
        <dbReference type="SAM" id="SignalP"/>
    </source>
</evidence>
<dbReference type="PANTHER" id="PTHR11329">
    <property type="entry name" value="LEUKOCYTE CELL-DERIVED CHEMOTAXIN 2"/>
    <property type="match status" value="1"/>
</dbReference>
<protein>
    <recommendedName>
        <fullName evidence="9">Peptidase M23 domain-containing protein</fullName>
    </recommendedName>
</protein>
<evidence type="ECO:0000256" key="4">
    <source>
        <dbReference type="ARBA" id="ARBA00023157"/>
    </source>
</evidence>
<keyword evidence="1" id="KW-0479">Metal-binding</keyword>
<proteinExistence type="inferred from homology"/>
<feature type="chain" id="PRO_5034386906" description="Peptidase M23 domain-containing protein" evidence="6">
    <location>
        <begin position="22"/>
        <end position="153"/>
    </location>
</feature>
<evidence type="ECO:0000313" key="8">
    <source>
        <dbReference type="Proteomes" id="UP000694621"/>
    </source>
</evidence>
<dbReference type="Ensembl" id="ENSAMXT00005030670.1">
    <property type="protein sequence ID" value="ENSAMXP00005027908.1"/>
    <property type="gene ID" value="ENSAMXG00005013925.1"/>
</dbReference>
<dbReference type="PANTHER" id="PTHR11329:SF0">
    <property type="entry name" value="LEUKOCYTE CELL-DERIVED CHEMOTAXIN-2"/>
    <property type="match status" value="1"/>
</dbReference>
<evidence type="ECO:0000313" key="7">
    <source>
        <dbReference type="Ensembl" id="ENSAMXP00005027908.1"/>
    </source>
</evidence>
<feature type="signal peptide" evidence="6">
    <location>
        <begin position="1"/>
        <end position="21"/>
    </location>
</feature>
<reference evidence="7" key="1">
    <citation type="submission" date="2025-08" db="UniProtKB">
        <authorList>
            <consortium name="Ensembl"/>
        </authorList>
    </citation>
    <scope>IDENTIFICATION</scope>
</reference>
<dbReference type="GO" id="GO:0046872">
    <property type="term" value="F:metal ion binding"/>
    <property type="evidence" value="ECO:0007669"/>
    <property type="project" value="UniProtKB-KW"/>
</dbReference>
<dbReference type="Gene3D" id="2.70.70.10">
    <property type="entry name" value="Glucose Permease (Domain IIA)"/>
    <property type="match status" value="1"/>
</dbReference>
<dbReference type="Proteomes" id="UP000694621">
    <property type="component" value="Unplaced"/>
</dbReference>
<evidence type="ECO:0008006" key="9">
    <source>
        <dbReference type="Google" id="ProtNLM"/>
    </source>
</evidence>
<keyword evidence="3" id="KW-0862">Zinc</keyword>
<dbReference type="AlphaFoldDB" id="A0A8B9JXE6"/>
<evidence type="ECO:0000256" key="5">
    <source>
        <dbReference type="ARBA" id="ARBA00024361"/>
    </source>
</evidence>
<name>A0A8B9JXE6_ASTMX</name>
<evidence type="ECO:0000256" key="3">
    <source>
        <dbReference type="ARBA" id="ARBA00022833"/>
    </source>
</evidence>
<organism evidence="7 8">
    <name type="scientific">Astyanax mexicanus</name>
    <name type="common">Blind cave fish</name>
    <name type="synonym">Astyanax fasciatus mexicanus</name>
    <dbReference type="NCBI Taxonomy" id="7994"/>
    <lineage>
        <taxon>Eukaryota</taxon>
        <taxon>Metazoa</taxon>
        <taxon>Chordata</taxon>
        <taxon>Craniata</taxon>
        <taxon>Vertebrata</taxon>
        <taxon>Euteleostomi</taxon>
        <taxon>Actinopterygii</taxon>
        <taxon>Neopterygii</taxon>
        <taxon>Teleostei</taxon>
        <taxon>Ostariophysi</taxon>
        <taxon>Characiformes</taxon>
        <taxon>Characoidei</taxon>
        <taxon>Acestrorhamphidae</taxon>
        <taxon>Acestrorhamphinae</taxon>
        <taxon>Astyanax</taxon>
    </lineage>
</organism>
<keyword evidence="2 6" id="KW-0732">Signal</keyword>
<dbReference type="InterPro" id="IPR011055">
    <property type="entry name" value="Dup_hybrid_motif"/>
</dbReference>
<evidence type="ECO:0000256" key="2">
    <source>
        <dbReference type="ARBA" id="ARBA00022729"/>
    </source>
</evidence>
<keyword evidence="4" id="KW-1015">Disulfide bond</keyword>